<accession>A0AAD4DN36</accession>
<organism evidence="2 3">
    <name type="scientific">Linnemannia exigua</name>
    <dbReference type="NCBI Taxonomy" id="604196"/>
    <lineage>
        <taxon>Eukaryota</taxon>
        <taxon>Fungi</taxon>
        <taxon>Fungi incertae sedis</taxon>
        <taxon>Mucoromycota</taxon>
        <taxon>Mortierellomycotina</taxon>
        <taxon>Mortierellomycetes</taxon>
        <taxon>Mortierellales</taxon>
        <taxon>Mortierellaceae</taxon>
        <taxon>Linnemannia</taxon>
    </lineage>
</organism>
<evidence type="ECO:0000313" key="3">
    <source>
        <dbReference type="Proteomes" id="UP001194580"/>
    </source>
</evidence>
<evidence type="ECO:0000313" key="2">
    <source>
        <dbReference type="EMBL" id="KAG0281352.1"/>
    </source>
</evidence>
<evidence type="ECO:0000256" key="1">
    <source>
        <dbReference type="SAM" id="MobiDB-lite"/>
    </source>
</evidence>
<feature type="compositionally biased region" description="Acidic residues" evidence="1">
    <location>
        <begin position="144"/>
        <end position="167"/>
    </location>
</feature>
<keyword evidence="3" id="KW-1185">Reference proteome</keyword>
<comment type="caution">
    <text evidence="2">The sequence shown here is derived from an EMBL/GenBank/DDBJ whole genome shotgun (WGS) entry which is preliminary data.</text>
</comment>
<dbReference type="AlphaFoldDB" id="A0AAD4DN36"/>
<dbReference type="EMBL" id="JAAAIL010000022">
    <property type="protein sequence ID" value="KAG0281352.1"/>
    <property type="molecule type" value="Genomic_DNA"/>
</dbReference>
<reference evidence="2" key="1">
    <citation type="journal article" date="2020" name="Fungal Divers.">
        <title>Resolving the Mortierellaceae phylogeny through synthesis of multi-gene phylogenetics and phylogenomics.</title>
        <authorList>
            <person name="Vandepol N."/>
            <person name="Liber J."/>
            <person name="Desiro A."/>
            <person name="Na H."/>
            <person name="Kennedy M."/>
            <person name="Barry K."/>
            <person name="Grigoriev I.V."/>
            <person name="Miller A.N."/>
            <person name="O'Donnell K."/>
            <person name="Stajich J.E."/>
            <person name="Bonito G."/>
        </authorList>
    </citation>
    <scope>NUCLEOTIDE SEQUENCE</scope>
    <source>
        <strain evidence="2">NRRL 28262</strain>
    </source>
</reference>
<dbReference type="Proteomes" id="UP001194580">
    <property type="component" value="Unassembled WGS sequence"/>
</dbReference>
<name>A0AAD4DN36_9FUNG</name>
<gene>
    <name evidence="2" type="ORF">BGZ95_004691</name>
</gene>
<protein>
    <submittedName>
        <fullName evidence="2">Uncharacterized protein</fullName>
    </submittedName>
</protein>
<sequence length="281" mass="31323">MTTNATESKALTNRDREFLTLTMAQTTEFRQLSTEWKTCTTQGATALKSARTSVIRATADLTEVVDQLQDIVARMNERRQKLISTIQRASPAGIMGVEAILKSQEEARVEAAEAALKKLEKEKRRARRLRRRAGIPPSSQSSGDESDEDSDSDSDDEGEGQKEEEEEPATKTVWGYVPPSTLIHEIIPGTMATPLAMSAYTQHVFDQILDEMALKESILEALETIAELKDSGADELPAILDQQLTNMVLLWELEPYLETVPERNEVEGALSVLSWQMEKVK</sequence>
<feature type="region of interest" description="Disordered" evidence="1">
    <location>
        <begin position="126"/>
        <end position="175"/>
    </location>
</feature>
<proteinExistence type="predicted"/>